<protein>
    <submittedName>
        <fullName evidence="5 8">KH domain-containing protein</fullName>
    </submittedName>
</protein>
<dbReference type="EMBL" id="LSRQ01000211">
    <property type="protein sequence ID" value="OAY84523.1"/>
    <property type="molecule type" value="Genomic_DNA"/>
</dbReference>
<dbReference type="AlphaFoldDB" id="A0A199W5Q8"/>
<evidence type="ECO:0000313" key="8">
    <source>
        <dbReference type="RefSeq" id="XP_020110526.1"/>
    </source>
</evidence>
<dbReference type="Pfam" id="PF00013">
    <property type="entry name" value="KH_1"/>
    <property type="match status" value="5"/>
</dbReference>
<accession>A0A199W5Q8</accession>
<feature type="domain" description="K Homology" evidence="4">
    <location>
        <begin position="385"/>
        <end position="459"/>
    </location>
</feature>
<name>A0A199W5Q8_ANACO</name>
<reference evidence="5 6" key="1">
    <citation type="journal article" date="2016" name="DNA Res.">
        <title>The draft genome of MD-2 pineapple using hybrid error correction of long reads.</title>
        <authorList>
            <person name="Redwan R.M."/>
            <person name="Saidin A."/>
            <person name="Kumar S.V."/>
        </authorList>
    </citation>
    <scope>NUCLEOTIDE SEQUENCE [LARGE SCALE GENOMIC DNA]</scope>
    <source>
        <strain evidence="6">cv. MD2</strain>
        <tissue evidence="5">Leaf</tissue>
    </source>
</reference>
<evidence type="ECO:0000259" key="4">
    <source>
        <dbReference type="SMART" id="SM00322"/>
    </source>
</evidence>
<organism evidence="5 6">
    <name type="scientific">Ananas comosus</name>
    <name type="common">Pineapple</name>
    <name type="synonym">Ananas ananas</name>
    <dbReference type="NCBI Taxonomy" id="4615"/>
    <lineage>
        <taxon>Eukaryota</taxon>
        <taxon>Viridiplantae</taxon>
        <taxon>Streptophyta</taxon>
        <taxon>Embryophyta</taxon>
        <taxon>Tracheophyta</taxon>
        <taxon>Spermatophyta</taxon>
        <taxon>Magnoliopsida</taxon>
        <taxon>Liliopsida</taxon>
        <taxon>Poales</taxon>
        <taxon>Bromeliaceae</taxon>
        <taxon>Bromelioideae</taxon>
        <taxon>Ananas</taxon>
    </lineage>
</organism>
<dbReference type="Proteomes" id="UP000092600">
    <property type="component" value="Unassembled WGS sequence"/>
</dbReference>
<dbReference type="GO" id="GO:0003723">
    <property type="term" value="F:RNA binding"/>
    <property type="evidence" value="ECO:0007669"/>
    <property type="project" value="UniProtKB-UniRule"/>
</dbReference>
<proteinExistence type="predicted"/>
<dbReference type="InterPro" id="IPR004088">
    <property type="entry name" value="KH_dom_type_1"/>
</dbReference>
<evidence type="ECO:0000313" key="7">
    <source>
        <dbReference type="Proteomes" id="UP000515123"/>
    </source>
</evidence>
<feature type="region of interest" description="Disordered" evidence="3">
    <location>
        <begin position="1"/>
        <end position="28"/>
    </location>
</feature>
<dbReference type="PANTHER" id="PTHR10288">
    <property type="entry name" value="KH DOMAIN CONTAINING RNA BINDING PROTEIN"/>
    <property type="match status" value="1"/>
</dbReference>
<dbReference type="RefSeq" id="XP_020110526.1">
    <property type="nucleotide sequence ID" value="XM_020254937.1"/>
</dbReference>
<dbReference type="CDD" id="cd22459">
    <property type="entry name" value="KH-I_PEPPER_rpt1_like"/>
    <property type="match status" value="2"/>
</dbReference>
<dbReference type="OrthoDB" id="752362at2759"/>
<sequence length="623" mass="66948">MMGDSGKRYRQQRGNDNEGRNQKKRFVNKEGSGDGELVIYRILCPSSVIGSVIGKNGKVINSIRQETHAKVKVVDPFPGADKRVINIYCYVKDKEPMDADEDGKEPICPAQDALLKVHDAIVTSLANASDSDKKSKEEANILVPASQAANIIGKSGATIKRLRSNTKANIRVNPKDPNEATHSCAMSFDNFVQITGDSKAVNKALYAISAIMYKFSPKEEISLETSVSEIPPSIIIPSDVPVYSAGGFYPSVDSFVPPRSGLSTIGTTPHPPDLSGLTNAASSWPIYPSALPVVSGFSSSSRSEELILRVLCPSDKIGRVIGKGGSTIKSIRQESGSRIDVDDTKGETEECVITVSSTESTYDVKSSAVEAVLLLQGKINDEDDDTVNIRLLVPSKVIGCLIGKGGSIVNDMRKKTKADIRISKGEKPKQASSSDELVEVSGEVGHVRDALVQIVLKLREDALRDKEGSQNVTKDSNPAIPPVDPLYTSALPTILSSMPPVAPLSYESRVEAERELTVFPGGSLYGYNSLQAGENSYGSLSSYSSKLYGGLPPYTEMVIPSHALSKVMGKGGTNLENIRKISGAHIEIVDSKTSHFERIAQISGTPEQKQSAENLIKAFVMST</sequence>
<dbReference type="InterPro" id="IPR004087">
    <property type="entry name" value="KH_dom"/>
</dbReference>
<dbReference type="InterPro" id="IPR036612">
    <property type="entry name" value="KH_dom_type_1_sf"/>
</dbReference>
<evidence type="ECO:0000256" key="1">
    <source>
        <dbReference type="ARBA" id="ARBA00022737"/>
    </source>
</evidence>
<dbReference type="Proteomes" id="UP000515123">
    <property type="component" value="Linkage group 20"/>
</dbReference>
<feature type="domain" description="K Homology" evidence="4">
    <location>
        <begin position="36"/>
        <end position="119"/>
    </location>
</feature>
<dbReference type="SUPFAM" id="SSF54791">
    <property type="entry name" value="Eukaryotic type KH-domain (KH-domain type I)"/>
    <property type="match status" value="5"/>
</dbReference>
<dbReference type="GeneID" id="109725663"/>
<keyword evidence="2" id="KW-0694">RNA-binding</keyword>
<dbReference type="SMART" id="SM00322">
    <property type="entry name" value="KH"/>
    <property type="match status" value="5"/>
</dbReference>
<dbReference type="STRING" id="4615.A0A199W5Q8"/>
<keyword evidence="7" id="KW-1185">Reference proteome</keyword>
<dbReference type="CDD" id="cd22462">
    <property type="entry name" value="KH-I_HEN4_like_rpt5"/>
    <property type="match status" value="1"/>
</dbReference>
<keyword evidence="1" id="KW-0677">Repeat</keyword>
<evidence type="ECO:0000256" key="3">
    <source>
        <dbReference type="SAM" id="MobiDB-lite"/>
    </source>
</evidence>
<reference evidence="8" key="2">
    <citation type="submission" date="2025-04" db="UniProtKB">
        <authorList>
            <consortium name="RefSeq"/>
        </authorList>
    </citation>
    <scope>IDENTIFICATION</scope>
    <source>
        <tissue evidence="8">Leaf</tissue>
    </source>
</reference>
<dbReference type="Gene3D" id="3.30.1370.10">
    <property type="entry name" value="K Homology domain, type 1"/>
    <property type="match status" value="5"/>
</dbReference>
<feature type="domain" description="K Homology" evidence="4">
    <location>
        <begin position="135"/>
        <end position="213"/>
    </location>
</feature>
<feature type="compositionally biased region" description="Basic and acidic residues" evidence="3">
    <location>
        <begin position="13"/>
        <end position="28"/>
    </location>
</feature>
<dbReference type="Gramene" id="Aco023808.1.mrna1">
    <property type="protein sequence ID" value="Aco023808.1.mrna1"/>
    <property type="gene ID" value="Aco023808.1.path1"/>
</dbReference>
<evidence type="ECO:0000256" key="2">
    <source>
        <dbReference type="PROSITE-ProRule" id="PRU00117"/>
    </source>
</evidence>
<gene>
    <name evidence="8" type="primary">LOC109725663</name>
    <name evidence="5" type="ORF">ACMD2_15396</name>
</gene>
<evidence type="ECO:0000313" key="5">
    <source>
        <dbReference type="EMBL" id="OAY84523.1"/>
    </source>
</evidence>
<evidence type="ECO:0000313" key="6">
    <source>
        <dbReference type="Proteomes" id="UP000092600"/>
    </source>
</evidence>
<feature type="domain" description="K Homology" evidence="4">
    <location>
        <begin position="304"/>
        <end position="374"/>
    </location>
</feature>
<feature type="domain" description="K Homology" evidence="4">
    <location>
        <begin position="551"/>
        <end position="621"/>
    </location>
</feature>
<dbReference type="PROSITE" id="PS50084">
    <property type="entry name" value="KH_TYPE_1"/>
    <property type="match status" value="5"/>
</dbReference>